<accession>A0A1I7ES08</accession>
<dbReference type="EMBL" id="FPBH01000065">
    <property type="protein sequence ID" value="SFU26696.1"/>
    <property type="molecule type" value="Genomic_DNA"/>
</dbReference>
<evidence type="ECO:0000313" key="2">
    <source>
        <dbReference type="Proteomes" id="UP000198844"/>
    </source>
</evidence>
<reference evidence="1 2" key="1">
    <citation type="submission" date="2016-10" db="EMBL/GenBank/DDBJ databases">
        <authorList>
            <person name="de Groot N.N."/>
        </authorList>
    </citation>
    <scope>NUCLEOTIDE SEQUENCE [LARGE SCALE GENOMIC DNA]</scope>
    <source>
        <strain evidence="1 2">LMG 27731</strain>
    </source>
</reference>
<organism evidence="1 2">
    <name type="scientific">Paraburkholderia aspalathi</name>
    <dbReference type="NCBI Taxonomy" id="1324617"/>
    <lineage>
        <taxon>Bacteria</taxon>
        <taxon>Pseudomonadati</taxon>
        <taxon>Pseudomonadota</taxon>
        <taxon>Betaproteobacteria</taxon>
        <taxon>Burkholderiales</taxon>
        <taxon>Burkholderiaceae</taxon>
        <taxon>Paraburkholderia</taxon>
    </lineage>
</organism>
<dbReference type="Proteomes" id="UP000198844">
    <property type="component" value="Unassembled WGS sequence"/>
</dbReference>
<gene>
    <name evidence="1" type="ORF">SAMN05192563_10652</name>
</gene>
<dbReference type="AlphaFoldDB" id="A0A1I7ES08"/>
<name>A0A1I7ES08_9BURK</name>
<evidence type="ECO:0000313" key="1">
    <source>
        <dbReference type="EMBL" id="SFU26696.1"/>
    </source>
</evidence>
<protein>
    <submittedName>
        <fullName evidence="1">Uncharacterized protein</fullName>
    </submittedName>
</protein>
<sequence length="176" mass="19510">MNVPRIHNGNLRVWSGVAHSVPLHGPSLLQQSSGPDWRLQMRHVLMTLAATLGERYGTAFVSGINGLVVCASAQICGVSWTTLSRWSRAGLTMMPTCNICVTRAMWIRPIETEALRLNVLSDRMVCRWMVAGSAPQSVKSAVLQHIRKAESLAGRGFQPFCLIYRERSSGRVHRIT</sequence>
<proteinExistence type="predicted"/>